<dbReference type="GO" id="GO:0004674">
    <property type="term" value="F:protein serine/threonine kinase activity"/>
    <property type="evidence" value="ECO:0007669"/>
    <property type="project" value="TreeGrafter"/>
</dbReference>
<dbReference type="SMART" id="SM00220">
    <property type="entry name" value="S_TKc"/>
    <property type="match status" value="1"/>
</dbReference>
<protein>
    <recommendedName>
        <fullName evidence="1">Protein kinase domain-containing protein</fullName>
    </recommendedName>
</protein>
<comment type="caution">
    <text evidence="2">The sequence shown here is derived from an EMBL/GenBank/DDBJ whole genome shotgun (WGS) entry which is preliminary data.</text>
</comment>
<reference evidence="2" key="1">
    <citation type="journal article" date="2021" name="J Fungi (Basel)">
        <title>Virulence traits and population genomics of the black yeast Aureobasidium melanogenum.</title>
        <authorList>
            <person name="Cernosa A."/>
            <person name="Sun X."/>
            <person name="Gostincar C."/>
            <person name="Fang C."/>
            <person name="Gunde-Cimerman N."/>
            <person name="Song Z."/>
        </authorList>
    </citation>
    <scope>NUCLEOTIDE SEQUENCE</scope>
    <source>
        <strain evidence="2">EXF-9911</strain>
    </source>
</reference>
<dbReference type="InterPro" id="IPR053235">
    <property type="entry name" value="Ser_Thr_kinase"/>
</dbReference>
<dbReference type="AlphaFoldDB" id="A0A9P8ERR6"/>
<dbReference type="GO" id="GO:0005524">
    <property type="term" value="F:ATP binding"/>
    <property type="evidence" value="ECO:0007669"/>
    <property type="project" value="InterPro"/>
</dbReference>
<name>A0A9P8ERR6_AURME</name>
<dbReference type="OrthoDB" id="310217at2759"/>
<evidence type="ECO:0000259" key="1">
    <source>
        <dbReference type="PROSITE" id="PS50011"/>
    </source>
</evidence>
<gene>
    <name evidence="2" type="ORF">KCU76_g3113</name>
</gene>
<evidence type="ECO:0000313" key="2">
    <source>
        <dbReference type="EMBL" id="KAG9697306.1"/>
    </source>
</evidence>
<proteinExistence type="predicted"/>
<feature type="non-terminal residue" evidence="2">
    <location>
        <position position="480"/>
    </location>
</feature>
<dbReference type="PANTHER" id="PTHR24361">
    <property type="entry name" value="MITOGEN-ACTIVATED KINASE KINASE KINASE"/>
    <property type="match status" value="1"/>
</dbReference>
<organism evidence="2 3">
    <name type="scientific">Aureobasidium melanogenum</name>
    <name type="common">Aureobasidium pullulans var. melanogenum</name>
    <dbReference type="NCBI Taxonomy" id="46634"/>
    <lineage>
        <taxon>Eukaryota</taxon>
        <taxon>Fungi</taxon>
        <taxon>Dikarya</taxon>
        <taxon>Ascomycota</taxon>
        <taxon>Pezizomycotina</taxon>
        <taxon>Dothideomycetes</taxon>
        <taxon>Dothideomycetidae</taxon>
        <taxon>Dothideales</taxon>
        <taxon>Saccotheciaceae</taxon>
        <taxon>Aureobasidium</taxon>
    </lineage>
</organism>
<dbReference type="InterPro" id="IPR000719">
    <property type="entry name" value="Prot_kinase_dom"/>
</dbReference>
<dbReference type="PROSITE" id="PS50011">
    <property type="entry name" value="PROTEIN_KINASE_DOM"/>
    <property type="match status" value="1"/>
</dbReference>
<dbReference type="GO" id="GO:0005737">
    <property type="term" value="C:cytoplasm"/>
    <property type="evidence" value="ECO:0007669"/>
    <property type="project" value="TreeGrafter"/>
</dbReference>
<evidence type="ECO:0000313" key="3">
    <source>
        <dbReference type="Proteomes" id="UP000779574"/>
    </source>
</evidence>
<dbReference type="PANTHER" id="PTHR24361:SF842">
    <property type="entry name" value="KINASE, PUTATIVE-RELATED"/>
    <property type="match status" value="1"/>
</dbReference>
<dbReference type="Proteomes" id="UP000779574">
    <property type="component" value="Unassembled WGS sequence"/>
</dbReference>
<dbReference type="Gene3D" id="1.10.510.10">
    <property type="entry name" value="Transferase(Phosphotransferase) domain 1"/>
    <property type="match status" value="1"/>
</dbReference>
<dbReference type="EMBL" id="JAHFXF010000080">
    <property type="protein sequence ID" value="KAG9697306.1"/>
    <property type="molecule type" value="Genomic_DNA"/>
</dbReference>
<sequence length="480" mass="55226">MIVMGKLGEDDRTGLPQEHTWLGGVHIGGGTFGTVHCWLKVDQNQNVVDRMVIKDLHCSDDTNEPPAYRGIYEELVYKGMDFGINPDRPGRATINERFLREAYLQGLLTNNNNPFSATTVPLRGFKRGHLDIPSSKRDGSQGIKSHWRIYMDFLHAGDLKTLIERHSIADRNGRKTPIPEPYIWWVFTCIAEALLRLESVVQARPNARQEQDQVIALMDMKPGNILLEDRRGDQYPVYPKPLLSDLGASHILYKEDPLQEQHVEGSYFHGASPGFFASEMRRDTKWGWLQEIKKPLYSWTNVWQAGRTIECMMRLQVKLDHEKDSLICDKNSPIKEEPPRIEGCPYFRYSDDLIDLVWRCQRLDPEQRPTPAELLELIRSRASKHNRGMDEWGNATWIQKREAAPVPKTYTVVATSSASTNVDFLDGYPPDWAKRYRQLDVRLPMGCDLAFYGYRDPARLNTRAVIPPRKPDNPWAGVKW</sequence>
<dbReference type="SUPFAM" id="SSF56112">
    <property type="entry name" value="Protein kinase-like (PK-like)"/>
    <property type="match status" value="1"/>
</dbReference>
<feature type="domain" description="Protein kinase" evidence="1">
    <location>
        <begin position="21"/>
        <end position="388"/>
    </location>
</feature>
<dbReference type="InterPro" id="IPR011009">
    <property type="entry name" value="Kinase-like_dom_sf"/>
</dbReference>
<reference evidence="2" key="2">
    <citation type="submission" date="2021-08" db="EMBL/GenBank/DDBJ databases">
        <authorList>
            <person name="Gostincar C."/>
            <person name="Sun X."/>
            <person name="Song Z."/>
            <person name="Gunde-Cimerman N."/>
        </authorList>
    </citation>
    <scope>NUCLEOTIDE SEQUENCE</scope>
    <source>
        <strain evidence="2">EXF-9911</strain>
    </source>
</reference>
<accession>A0A9P8ERR6</accession>